<dbReference type="VEuPathDB" id="FungiDB:SJAG_00278"/>
<feature type="compositionally biased region" description="Acidic residues" evidence="1">
    <location>
        <begin position="127"/>
        <end position="138"/>
    </location>
</feature>
<evidence type="ECO:0000259" key="2">
    <source>
        <dbReference type="PROSITE" id="PS50829"/>
    </source>
</evidence>
<dbReference type="EMBL" id="KE651166">
    <property type="protein sequence ID" value="EEB05274.1"/>
    <property type="molecule type" value="Genomic_DNA"/>
</dbReference>
<evidence type="ECO:0000256" key="1">
    <source>
        <dbReference type="SAM" id="MobiDB-lite"/>
    </source>
</evidence>
<dbReference type="SUPFAM" id="SSF55277">
    <property type="entry name" value="GYF domain"/>
    <property type="match status" value="1"/>
</dbReference>
<dbReference type="PANTHER" id="PTHR13138">
    <property type="entry name" value="PROTEIN LIN1"/>
    <property type="match status" value="1"/>
</dbReference>
<accession>B6JV73</accession>
<dbReference type="InterPro" id="IPR003169">
    <property type="entry name" value="GYF"/>
</dbReference>
<sequence>MEDNAFLDYDFQQKPRKSRLKIEGYYGSESESEGSGEEEQLNDRADQGQLQESDSDDMFSDKEQPELKRKRSPASEIQDGGLKSSKKDEKNVKFLAPEDIQGQEENPTLDIMEPNKSKQTGYTAPEENSDGFEEEDDESRIQKFHGIKIMPFNVREDMEEGAFDEEGNFVQNKRDPDEEYDAWLRGTSDKYSIAKAKKAMLRQQEREEEARKQQQTISFENPDVALKFLSTHMLPDESILEFIQRFNRTVKKTKKSTLSSEQQSSEKYRSYLIEWATEAISVVEEALEIEDIYSLTKENLQRLLQRRNANPELKFGNDSFQPYLAYSQDDEWDFKWENSDDIYGPYPSATMAAWKEQGYFSTGKSRAYVRLHKLSDPLWILPEHALFQ</sequence>
<keyword evidence="5" id="KW-1185">Reference proteome</keyword>
<dbReference type="SMART" id="SM00444">
    <property type="entry name" value="GYF"/>
    <property type="match status" value="1"/>
</dbReference>
<evidence type="ECO:0000313" key="3">
    <source>
        <dbReference type="EMBL" id="EEB05274.1"/>
    </source>
</evidence>
<feature type="domain" description="GYF" evidence="2">
    <location>
        <begin position="329"/>
        <end position="375"/>
    </location>
</feature>
<dbReference type="STRING" id="402676.B6JV73"/>
<dbReference type="GO" id="GO:0005682">
    <property type="term" value="C:U5 snRNP"/>
    <property type="evidence" value="ECO:0000318"/>
    <property type="project" value="GO_Central"/>
</dbReference>
<dbReference type="OrthoDB" id="331341at2759"/>
<protein>
    <submittedName>
        <fullName evidence="3">GYF domain-containing protein</fullName>
    </submittedName>
</protein>
<dbReference type="PANTHER" id="PTHR13138:SF3">
    <property type="entry name" value="CD2 ANTIGEN CYTOPLASMIC TAIL-BINDING PROTEIN 2"/>
    <property type="match status" value="1"/>
</dbReference>
<feature type="compositionally biased region" description="Acidic residues" evidence="1">
    <location>
        <begin position="30"/>
        <end position="40"/>
    </location>
</feature>
<dbReference type="GeneID" id="7049592"/>
<dbReference type="eggNOG" id="KOG2950">
    <property type="taxonomic scope" value="Eukaryota"/>
</dbReference>
<organism evidence="3 5">
    <name type="scientific">Schizosaccharomyces japonicus (strain yFS275 / FY16936)</name>
    <name type="common">Fission yeast</name>
    <dbReference type="NCBI Taxonomy" id="402676"/>
    <lineage>
        <taxon>Eukaryota</taxon>
        <taxon>Fungi</taxon>
        <taxon>Dikarya</taxon>
        <taxon>Ascomycota</taxon>
        <taxon>Taphrinomycotina</taxon>
        <taxon>Schizosaccharomycetes</taxon>
        <taxon>Schizosaccharomycetales</taxon>
        <taxon>Schizosaccharomycetaceae</taxon>
        <taxon>Schizosaccharomyces</taxon>
    </lineage>
</organism>
<dbReference type="OMA" id="GENTNFY"/>
<name>B6JV73_SCHJY</name>
<dbReference type="Proteomes" id="UP000001744">
    <property type="component" value="Unassembled WGS sequence"/>
</dbReference>
<dbReference type="RefSeq" id="XP_002171567.1">
    <property type="nucleotide sequence ID" value="XM_002171531.2"/>
</dbReference>
<gene>
    <name evidence="4" type="primary">lin1</name>
    <name evidence="3" type="ORF">SJAG_00278</name>
</gene>
<feature type="region of interest" description="Disordered" evidence="1">
    <location>
        <begin position="1"/>
        <end position="144"/>
    </location>
</feature>
<dbReference type="InterPro" id="IPR039905">
    <property type="entry name" value="CD2BP2/Lin1"/>
</dbReference>
<dbReference type="Pfam" id="PF02213">
    <property type="entry name" value="GYF"/>
    <property type="match status" value="1"/>
</dbReference>
<proteinExistence type="predicted"/>
<dbReference type="AlphaFoldDB" id="B6JV73"/>
<dbReference type="PROSITE" id="PS50829">
    <property type="entry name" value="GYF"/>
    <property type="match status" value="1"/>
</dbReference>
<dbReference type="InterPro" id="IPR035445">
    <property type="entry name" value="GYF-like_dom_sf"/>
</dbReference>
<dbReference type="JaponicusDB" id="SJAG_00278">
    <property type="gene designation" value="lin1"/>
</dbReference>
<evidence type="ECO:0000313" key="5">
    <source>
        <dbReference type="Proteomes" id="UP000001744"/>
    </source>
</evidence>
<evidence type="ECO:0000313" key="4">
    <source>
        <dbReference type="JaponicusDB" id="SJAG_00278"/>
    </source>
</evidence>
<dbReference type="HOGENOM" id="CLU_674659_0_0_1"/>
<reference evidence="3 5" key="1">
    <citation type="journal article" date="2011" name="Science">
        <title>Comparative functional genomics of the fission yeasts.</title>
        <authorList>
            <person name="Rhind N."/>
            <person name="Chen Z."/>
            <person name="Yassour M."/>
            <person name="Thompson D.A."/>
            <person name="Haas B.J."/>
            <person name="Habib N."/>
            <person name="Wapinski I."/>
            <person name="Roy S."/>
            <person name="Lin M.F."/>
            <person name="Heiman D.I."/>
            <person name="Young S.K."/>
            <person name="Furuya K."/>
            <person name="Guo Y."/>
            <person name="Pidoux A."/>
            <person name="Chen H.M."/>
            <person name="Robbertse B."/>
            <person name="Goldberg J.M."/>
            <person name="Aoki K."/>
            <person name="Bayne E.H."/>
            <person name="Berlin A.M."/>
            <person name="Desjardins C.A."/>
            <person name="Dobbs E."/>
            <person name="Dukaj L."/>
            <person name="Fan L."/>
            <person name="FitzGerald M.G."/>
            <person name="French C."/>
            <person name="Gujja S."/>
            <person name="Hansen K."/>
            <person name="Keifenheim D."/>
            <person name="Levin J.Z."/>
            <person name="Mosher R.A."/>
            <person name="Mueller C.A."/>
            <person name="Pfiffner J."/>
            <person name="Priest M."/>
            <person name="Russ C."/>
            <person name="Smialowska A."/>
            <person name="Swoboda P."/>
            <person name="Sykes S.M."/>
            <person name="Vaughn M."/>
            <person name="Vengrova S."/>
            <person name="Yoder R."/>
            <person name="Zeng Q."/>
            <person name="Allshire R."/>
            <person name="Baulcombe D."/>
            <person name="Birren B.W."/>
            <person name="Brown W."/>
            <person name="Ekwall K."/>
            <person name="Kellis M."/>
            <person name="Leatherwood J."/>
            <person name="Levin H."/>
            <person name="Margalit H."/>
            <person name="Martienssen R."/>
            <person name="Nieduszynski C.A."/>
            <person name="Spatafora J.W."/>
            <person name="Friedman N."/>
            <person name="Dalgaard J.Z."/>
            <person name="Baumann P."/>
            <person name="Niki H."/>
            <person name="Regev A."/>
            <person name="Nusbaum C."/>
        </authorList>
    </citation>
    <scope>NUCLEOTIDE SEQUENCE [LARGE SCALE GENOMIC DNA]</scope>
    <source>
        <strain evidence="5">yFS275 / FY16936</strain>
    </source>
</reference>
<dbReference type="Gene3D" id="3.30.1490.40">
    <property type="match status" value="1"/>
</dbReference>